<dbReference type="PANTHER" id="PTHR32552:SF81">
    <property type="entry name" value="TONB-DEPENDENT OUTER MEMBRANE RECEPTOR"/>
    <property type="match status" value="1"/>
</dbReference>
<keyword evidence="17" id="KW-1185">Reference proteome</keyword>
<evidence type="ECO:0000256" key="2">
    <source>
        <dbReference type="ARBA" id="ARBA00022448"/>
    </source>
</evidence>
<evidence type="ECO:0000256" key="5">
    <source>
        <dbReference type="ARBA" id="ARBA00022692"/>
    </source>
</evidence>
<dbReference type="CDD" id="cd01347">
    <property type="entry name" value="ligand_gated_channel"/>
    <property type="match status" value="1"/>
</dbReference>
<evidence type="ECO:0000256" key="4">
    <source>
        <dbReference type="ARBA" id="ARBA00022496"/>
    </source>
</evidence>
<evidence type="ECO:0000259" key="15">
    <source>
        <dbReference type="Pfam" id="PF07715"/>
    </source>
</evidence>
<dbReference type="PANTHER" id="PTHR32552">
    <property type="entry name" value="FERRICHROME IRON RECEPTOR-RELATED"/>
    <property type="match status" value="1"/>
</dbReference>
<keyword evidence="5 11" id="KW-0812">Transmembrane</keyword>
<keyword evidence="7" id="KW-0406">Ion transport</keyword>
<keyword evidence="2 11" id="KW-0813">Transport</keyword>
<protein>
    <submittedName>
        <fullName evidence="16">TonB-dependent receptor</fullName>
    </submittedName>
</protein>
<evidence type="ECO:0000256" key="9">
    <source>
        <dbReference type="ARBA" id="ARBA00023136"/>
    </source>
</evidence>
<evidence type="ECO:0000256" key="10">
    <source>
        <dbReference type="ARBA" id="ARBA00023237"/>
    </source>
</evidence>
<comment type="similarity">
    <text evidence="11 12">Belongs to the TonB-dependent receptor family.</text>
</comment>
<evidence type="ECO:0000313" key="17">
    <source>
        <dbReference type="Proteomes" id="UP001054897"/>
    </source>
</evidence>
<keyword evidence="4" id="KW-0410">Iron transport</keyword>
<evidence type="ECO:0000256" key="12">
    <source>
        <dbReference type="RuleBase" id="RU003357"/>
    </source>
</evidence>
<feature type="compositionally biased region" description="Polar residues" evidence="13">
    <location>
        <begin position="281"/>
        <end position="295"/>
    </location>
</feature>
<name>A0ABY5A1R6_9GAMM</name>
<dbReference type="InterPro" id="IPR000531">
    <property type="entry name" value="Beta-barrel_TonB"/>
</dbReference>
<keyword evidence="16" id="KW-0675">Receptor</keyword>
<feature type="region of interest" description="Disordered" evidence="13">
    <location>
        <begin position="274"/>
        <end position="295"/>
    </location>
</feature>
<sequence length="684" mass="74723">MKKSTGHLPRRGTDAVGQTAMIASVLIGALSPGAQLVFAADGTGAQVEPQALPAVTVTAEKIERPLEKVPASVAVIDGWDAEQSGITSLAQLEGRIPGLSFQPFGQAGMNSPVMRGLTANFNSFSTSTLLLVDGVPTLTAQGFESGLLDLDRIEVIRGPQSTLYGRNAEAGVIAIHSLPMDATPRASVSAEAGSRDKRAMRFALSQPLVENRLYASVSGSWSSQDGFIDNAHTGHKEDDRERSNLNLGLRWTPGAATDVVMRYTRQEYDDGASLWGAPSAPTKQVASGTPSWNRSEGQTLSLNVQHAFASGLQLHSVTAWNDFKDRIQQDTDFMPANVLHVGRDHHLRTLSQEFRLEGQFGDSSWLAGVYGDHSDNDLRSISKTMMGLSDMRADQKSNTAALFTHWNVPLSADWSLAAGARIERSEVELQPRGAASQKKGWTHVSPKLALQYQITADHQWYLSASRGVRTGGFNVLAPMMGYPSYDPEKNWSYETGLKGWLLDKRIRYSLAAYIMDIDDMQVMQMPTVGMMYITSAATATSKGVELDVDYLLGGGWQLKGGLAWNRTRFDHFRDGAADYDGKRNPFAPDLTGHIGIRYDAPQGWYAQASVTGSSKVYLDAANQYQRNGYGLVNLVAGYQRGNWEVAAYADNVTDQRYDAVGYQNGFVTVYSPPREAGLRLSWRM</sequence>
<feature type="domain" description="TonB-dependent receptor-like beta-barrel" evidence="14">
    <location>
        <begin position="257"/>
        <end position="652"/>
    </location>
</feature>
<accession>A0ABY5A1R6</accession>
<keyword evidence="8 12" id="KW-0798">TonB box</keyword>
<evidence type="ECO:0000256" key="1">
    <source>
        <dbReference type="ARBA" id="ARBA00004571"/>
    </source>
</evidence>
<dbReference type="EMBL" id="CP099397">
    <property type="protein sequence ID" value="USR37631.1"/>
    <property type="molecule type" value="Genomic_DNA"/>
</dbReference>
<dbReference type="SUPFAM" id="SSF56935">
    <property type="entry name" value="Porins"/>
    <property type="match status" value="1"/>
</dbReference>
<keyword evidence="10 11" id="KW-0998">Cell outer membrane</keyword>
<organism evidence="16 17">
    <name type="scientific">Ectopseudomonas hydrolytica</name>
    <dbReference type="NCBI Taxonomy" id="2493633"/>
    <lineage>
        <taxon>Bacteria</taxon>
        <taxon>Pseudomonadati</taxon>
        <taxon>Pseudomonadota</taxon>
        <taxon>Gammaproteobacteria</taxon>
        <taxon>Pseudomonadales</taxon>
        <taxon>Pseudomonadaceae</taxon>
        <taxon>Ectopseudomonas</taxon>
    </lineage>
</organism>
<evidence type="ECO:0000313" key="16">
    <source>
        <dbReference type="EMBL" id="USR37631.1"/>
    </source>
</evidence>
<dbReference type="Pfam" id="PF00593">
    <property type="entry name" value="TonB_dep_Rec_b-barrel"/>
    <property type="match status" value="1"/>
</dbReference>
<dbReference type="Pfam" id="PF07715">
    <property type="entry name" value="Plug"/>
    <property type="match status" value="1"/>
</dbReference>
<evidence type="ECO:0000259" key="14">
    <source>
        <dbReference type="Pfam" id="PF00593"/>
    </source>
</evidence>
<proteinExistence type="inferred from homology"/>
<gene>
    <name evidence="16" type="ORF">L1F06_013090</name>
</gene>
<evidence type="ECO:0000256" key="7">
    <source>
        <dbReference type="ARBA" id="ARBA00023065"/>
    </source>
</evidence>
<evidence type="ECO:0000256" key="6">
    <source>
        <dbReference type="ARBA" id="ARBA00023004"/>
    </source>
</evidence>
<evidence type="ECO:0000256" key="13">
    <source>
        <dbReference type="SAM" id="MobiDB-lite"/>
    </source>
</evidence>
<dbReference type="Gene3D" id="2.40.170.20">
    <property type="entry name" value="TonB-dependent receptor, beta-barrel domain"/>
    <property type="match status" value="1"/>
</dbReference>
<evidence type="ECO:0000256" key="11">
    <source>
        <dbReference type="PROSITE-ProRule" id="PRU01360"/>
    </source>
</evidence>
<dbReference type="InterPro" id="IPR012910">
    <property type="entry name" value="Plug_dom"/>
</dbReference>
<dbReference type="InterPro" id="IPR039426">
    <property type="entry name" value="TonB-dep_rcpt-like"/>
</dbReference>
<dbReference type="GeneID" id="300081923"/>
<keyword evidence="3 11" id="KW-1134">Transmembrane beta strand</keyword>
<dbReference type="RefSeq" id="WP_208857132.1">
    <property type="nucleotide sequence ID" value="NZ_CP099397.1"/>
</dbReference>
<feature type="domain" description="TonB-dependent receptor plug" evidence="15">
    <location>
        <begin position="66"/>
        <end position="172"/>
    </location>
</feature>
<reference evidence="16" key="1">
    <citation type="submission" date="2022-06" db="EMBL/GenBank/DDBJ databases">
        <title>Complete genome of Pseudomonas hydrolytica DSWY01T.</title>
        <authorList>
            <person name="Jung J."/>
            <person name="Jeon C.O."/>
        </authorList>
    </citation>
    <scope>NUCLEOTIDE SEQUENCE</scope>
    <source>
        <strain evidence="16">DSWY01</strain>
    </source>
</reference>
<dbReference type="InterPro" id="IPR036942">
    <property type="entry name" value="Beta-barrel_TonB_sf"/>
</dbReference>
<evidence type="ECO:0000256" key="3">
    <source>
        <dbReference type="ARBA" id="ARBA00022452"/>
    </source>
</evidence>
<dbReference type="Proteomes" id="UP001054897">
    <property type="component" value="Chromosome"/>
</dbReference>
<evidence type="ECO:0000256" key="8">
    <source>
        <dbReference type="ARBA" id="ARBA00023077"/>
    </source>
</evidence>
<dbReference type="PROSITE" id="PS52016">
    <property type="entry name" value="TONB_DEPENDENT_REC_3"/>
    <property type="match status" value="1"/>
</dbReference>
<comment type="subcellular location">
    <subcellularLocation>
        <location evidence="1 11">Cell outer membrane</location>
        <topology evidence="1 11">Multi-pass membrane protein</topology>
    </subcellularLocation>
</comment>
<keyword evidence="6" id="KW-0408">Iron</keyword>
<keyword evidence="9 11" id="KW-0472">Membrane</keyword>